<geneLocation type="plasmid" evidence="1">
    <name>pSCL2</name>
</geneLocation>
<keyword evidence="1" id="KW-0614">Plasmid</keyword>
<organism evidence="1">
    <name type="scientific">Streptomyces clavuligerus</name>
    <dbReference type="NCBI Taxonomy" id="1901"/>
    <lineage>
        <taxon>Bacteria</taxon>
        <taxon>Bacillati</taxon>
        <taxon>Actinomycetota</taxon>
        <taxon>Actinomycetes</taxon>
        <taxon>Kitasatosporales</taxon>
        <taxon>Streptomycetaceae</taxon>
        <taxon>Streptomyces</taxon>
    </lineage>
</organism>
<reference evidence="1" key="1">
    <citation type="submission" date="2003-09" db="EMBL/GenBank/DDBJ databases">
        <title>Characterization of pSCL2, a giant linear plasmid in Streptomyces clavuligerus.</title>
        <authorList>
            <person name="Wu W."/>
            <person name="Roy K.L."/>
        </authorList>
    </citation>
    <scope>NUCLEOTIDE SEQUENCE</scope>
    <source>
        <plasmid evidence="1">pSCL2</plasmid>
    </source>
</reference>
<protein>
    <submittedName>
        <fullName evidence="1">Uncharacterized protein</fullName>
    </submittedName>
</protein>
<sequence length="93" mass="9754">MARFWFDQAPRLHQAGTSRCPRIDTAPPAPVTSSLVTATAALGAGMPGRDNEGADPAVGTGQFLRWAINHLTTADAVLRLDVYTDDSHHAGGG</sequence>
<dbReference type="AlphaFoldDB" id="Q6TMN5"/>
<name>Q6TMN5_STRCL</name>
<gene>
    <name evidence="1" type="ORF">pSCL2.8.25.3</name>
</gene>
<accession>Q6TMN5</accession>
<dbReference type="EMBL" id="AH013300">
    <property type="protein sequence ID" value="AAQ93588.1"/>
    <property type="molecule type" value="Genomic_DNA"/>
</dbReference>
<evidence type="ECO:0000313" key="1">
    <source>
        <dbReference type="EMBL" id="AAQ93588.1"/>
    </source>
</evidence>
<proteinExistence type="predicted"/>